<feature type="transmembrane region" description="Helical" evidence="2">
    <location>
        <begin position="17"/>
        <end position="36"/>
    </location>
</feature>
<feature type="transmembrane region" description="Helical" evidence="2">
    <location>
        <begin position="199"/>
        <end position="219"/>
    </location>
</feature>
<accession>A0A919RE26</accession>
<dbReference type="PANTHER" id="PTHR43798:SF33">
    <property type="entry name" value="HYDROLASE, PUTATIVE (AFU_ORTHOLOGUE AFUA_2G14860)-RELATED"/>
    <property type="match status" value="1"/>
</dbReference>
<feature type="region of interest" description="Disordered" evidence="1">
    <location>
        <begin position="489"/>
        <end position="509"/>
    </location>
</feature>
<dbReference type="InterPro" id="IPR000073">
    <property type="entry name" value="AB_hydrolase_1"/>
</dbReference>
<dbReference type="PANTHER" id="PTHR43798">
    <property type="entry name" value="MONOACYLGLYCEROL LIPASE"/>
    <property type="match status" value="1"/>
</dbReference>
<keyword evidence="2" id="KW-0812">Transmembrane</keyword>
<keyword evidence="2" id="KW-0472">Membrane</keyword>
<dbReference type="Gene3D" id="3.40.50.1820">
    <property type="entry name" value="alpha/beta hydrolase"/>
    <property type="match status" value="1"/>
</dbReference>
<dbReference type="GO" id="GO:0016020">
    <property type="term" value="C:membrane"/>
    <property type="evidence" value="ECO:0007669"/>
    <property type="project" value="TreeGrafter"/>
</dbReference>
<dbReference type="Pfam" id="PF12697">
    <property type="entry name" value="Abhydrolase_6"/>
    <property type="match status" value="1"/>
</dbReference>
<feature type="transmembrane region" description="Helical" evidence="2">
    <location>
        <begin position="174"/>
        <end position="193"/>
    </location>
</feature>
<evidence type="ECO:0000313" key="4">
    <source>
        <dbReference type="EMBL" id="GII90176.1"/>
    </source>
</evidence>
<gene>
    <name evidence="4" type="ORF">Ssi02_04070</name>
</gene>
<reference evidence="4" key="1">
    <citation type="submission" date="2021-01" db="EMBL/GenBank/DDBJ databases">
        <title>Whole genome shotgun sequence of Sinosporangium siamense NBRC 109515.</title>
        <authorList>
            <person name="Komaki H."/>
            <person name="Tamura T."/>
        </authorList>
    </citation>
    <scope>NUCLEOTIDE SEQUENCE</scope>
    <source>
        <strain evidence="4">NBRC 109515</strain>
    </source>
</reference>
<protein>
    <recommendedName>
        <fullName evidence="3">AB hydrolase-1 domain-containing protein</fullName>
    </recommendedName>
</protein>
<dbReference type="GO" id="GO:0003824">
    <property type="term" value="F:catalytic activity"/>
    <property type="evidence" value="ECO:0007669"/>
    <property type="project" value="UniProtKB-ARBA"/>
</dbReference>
<dbReference type="InterPro" id="IPR009339">
    <property type="entry name" value="DUF998"/>
</dbReference>
<dbReference type="SUPFAM" id="SSF53474">
    <property type="entry name" value="alpha/beta-Hydrolases"/>
    <property type="match status" value="1"/>
</dbReference>
<dbReference type="InterPro" id="IPR050266">
    <property type="entry name" value="AB_hydrolase_sf"/>
</dbReference>
<evidence type="ECO:0000256" key="1">
    <source>
        <dbReference type="SAM" id="MobiDB-lite"/>
    </source>
</evidence>
<proteinExistence type="predicted"/>
<name>A0A919RE26_9ACTN</name>
<dbReference type="Proteomes" id="UP000606172">
    <property type="component" value="Unassembled WGS sequence"/>
</dbReference>
<feature type="transmembrane region" description="Helical" evidence="2">
    <location>
        <begin position="65"/>
        <end position="85"/>
    </location>
</feature>
<feature type="transmembrane region" description="Helical" evidence="2">
    <location>
        <begin position="140"/>
        <end position="162"/>
    </location>
</feature>
<dbReference type="InterPro" id="IPR029058">
    <property type="entry name" value="AB_hydrolase_fold"/>
</dbReference>
<evidence type="ECO:0000259" key="3">
    <source>
        <dbReference type="Pfam" id="PF12697"/>
    </source>
</evidence>
<evidence type="ECO:0000256" key="2">
    <source>
        <dbReference type="SAM" id="Phobius"/>
    </source>
</evidence>
<keyword evidence="2" id="KW-1133">Transmembrane helix</keyword>
<dbReference type="Pfam" id="PF06197">
    <property type="entry name" value="DUF998"/>
    <property type="match status" value="1"/>
</dbReference>
<organism evidence="4 5">
    <name type="scientific">Sinosporangium siamense</name>
    <dbReference type="NCBI Taxonomy" id="1367973"/>
    <lineage>
        <taxon>Bacteria</taxon>
        <taxon>Bacillati</taxon>
        <taxon>Actinomycetota</taxon>
        <taxon>Actinomycetes</taxon>
        <taxon>Streptosporangiales</taxon>
        <taxon>Streptosporangiaceae</taxon>
        <taxon>Sinosporangium</taxon>
    </lineage>
</organism>
<dbReference type="AlphaFoldDB" id="A0A919RE26"/>
<evidence type="ECO:0000313" key="5">
    <source>
        <dbReference type="Proteomes" id="UP000606172"/>
    </source>
</evidence>
<feature type="domain" description="AB hydrolase-1" evidence="3">
    <location>
        <begin position="244"/>
        <end position="476"/>
    </location>
</feature>
<comment type="caution">
    <text evidence="4">The sequence shown here is derived from an EMBL/GenBank/DDBJ whole genome shotgun (WGS) entry which is preliminary data.</text>
</comment>
<dbReference type="EMBL" id="BOOW01000005">
    <property type="protein sequence ID" value="GII90176.1"/>
    <property type="molecule type" value="Genomic_DNA"/>
</dbReference>
<feature type="transmembrane region" description="Helical" evidence="2">
    <location>
        <begin position="97"/>
        <end position="116"/>
    </location>
</feature>
<sequence length="509" mass="53540">MVPGLGSPGPYVITTRALALASAWLLVLAAVAYSLWVPLQYMNPGVHRALGYLSELGALDQPWSWMARLGDVVAGAACLLAVALVPDPRPGPWRGAGWLGLAVFGAATLADGVFALDCASLSNPECMAREISGQASFSHYVHMATSGLAAAGVLLSLPTLVIGSRRPLIRYGGAAWTLAALVATVWTLVAVVLRAEVGLAQRIQVAVFTLWLLTLAVGLPKERQVRRPAGVHVVREGVEAAPQVVLTSGMAGAWYHWDAVAEQLRGDLTVVRFDRPGLGLSPAPVVPPTLRREAVRLLALTGDTPVVVVAHSVAAWHAEAFARLWPGLVGGVVLLDPSCESRPRRGTSPAGRLLGRALPALGHTLGAVVITRLSGPAAYRLAGGARVDGRAREVYGSARVAAASLGEWLAYRDMADDLTALRGKLPYPAVPTVVITAGRENPCHRDLAAALNAERVVLPDAGHQVHVERPEAVAAAVRHVVEAVQGRQPGVRGRPVDGKQDGIDGYLPW</sequence>
<keyword evidence="5" id="KW-1185">Reference proteome</keyword>